<dbReference type="GO" id="GO:0016776">
    <property type="term" value="F:phosphotransferase activity, phosphate group as acceptor"/>
    <property type="evidence" value="ECO:0007669"/>
    <property type="project" value="UniProtKB-UniRule"/>
</dbReference>
<organism evidence="6 7">
    <name type="scientific">Vagococcus lutrae</name>
    <dbReference type="NCBI Taxonomy" id="81947"/>
    <lineage>
        <taxon>Bacteria</taxon>
        <taxon>Bacillati</taxon>
        <taxon>Bacillota</taxon>
        <taxon>Bacilli</taxon>
        <taxon>Lactobacillales</taxon>
        <taxon>Enterococcaceae</taxon>
        <taxon>Vagococcus</taxon>
    </lineage>
</organism>
<gene>
    <name evidence="6" type="ORF">PML95_03165</name>
</gene>
<dbReference type="InterPro" id="IPR005177">
    <property type="entry name" value="Kinase-pyrophosphorylase"/>
</dbReference>
<dbReference type="PANTHER" id="PTHR31756:SF3">
    <property type="entry name" value="PYRUVATE, PHOSPHATE DIKINASE REGULATORY PROTEIN 1, CHLOROPLASTIC"/>
    <property type="match status" value="1"/>
</dbReference>
<keyword evidence="2 5" id="KW-0808">Transferase</keyword>
<dbReference type="GO" id="GO:0043531">
    <property type="term" value="F:ADP binding"/>
    <property type="evidence" value="ECO:0007669"/>
    <property type="project" value="UniProtKB-UniRule"/>
</dbReference>
<evidence type="ECO:0000313" key="6">
    <source>
        <dbReference type="EMBL" id="WCG23256.1"/>
    </source>
</evidence>
<comment type="similarity">
    <text evidence="5">Belongs to the pyruvate, phosphate/water dikinase regulatory protein family. PDRP subfamily.</text>
</comment>
<protein>
    <recommendedName>
        <fullName evidence="5">Putative pyruvate, phosphate dikinase regulatory protein</fullName>
        <shortName evidence="5">PPDK regulatory protein</shortName>
        <ecNumber evidence="5">2.7.11.32</ecNumber>
        <ecNumber evidence="5">2.7.4.27</ecNumber>
    </recommendedName>
</protein>
<accession>A0AAF0BIT2</accession>
<evidence type="ECO:0000256" key="3">
    <source>
        <dbReference type="ARBA" id="ARBA00022741"/>
    </source>
</evidence>
<evidence type="ECO:0000256" key="2">
    <source>
        <dbReference type="ARBA" id="ARBA00022679"/>
    </source>
</evidence>
<dbReference type="AlphaFoldDB" id="A0AAF0BIT2"/>
<dbReference type="GO" id="GO:0004674">
    <property type="term" value="F:protein serine/threonine kinase activity"/>
    <property type="evidence" value="ECO:0007669"/>
    <property type="project" value="UniProtKB-UniRule"/>
</dbReference>
<evidence type="ECO:0000256" key="4">
    <source>
        <dbReference type="ARBA" id="ARBA00022777"/>
    </source>
</evidence>
<dbReference type="HAMAP" id="MF_00921">
    <property type="entry name" value="PDRP"/>
    <property type="match status" value="1"/>
</dbReference>
<dbReference type="GO" id="GO:0005524">
    <property type="term" value="F:ATP binding"/>
    <property type="evidence" value="ECO:0007669"/>
    <property type="project" value="InterPro"/>
</dbReference>
<evidence type="ECO:0000256" key="1">
    <source>
        <dbReference type="ARBA" id="ARBA00022527"/>
    </source>
</evidence>
<feature type="binding site" evidence="5">
    <location>
        <begin position="150"/>
        <end position="157"/>
    </location>
    <ligand>
        <name>ADP</name>
        <dbReference type="ChEBI" id="CHEBI:456216"/>
    </ligand>
</feature>
<dbReference type="RefSeq" id="WP_272163581.1">
    <property type="nucleotide sequence ID" value="NZ_CP116507.1"/>
</dbReference>
<evidence type="ECO:0000313" key="7">
    <source>
        <dbReference type="Proteomes" id="UP001179600"/>
    </source>
</evidence>
<dbReference type="EC" id="2.7.4.27" evidence="5"/>
<keyword evidence="1 5" id="KW-0723">Serine/threonine-protein kinase</keyword>
<reference evidence="6" key="1">
    <citation type="submission" date="2023-01" db="EMBL/GenBank/DDBJ databases">
        <title>Oxazolidinone resistance genes in florfenicol resistant enterococci from beef cattle and veal calves at slaughter.</title>
        <authorList>
            <person name="Biggel M."/>
        </authorList>
    </citation>
    <scope>NUCLEOTIDE SEQUENCE</scope>
    <source>
        <strain evidence="6">K204-1</strain>
    </source>
</reference>
<proteinExistence type="inferred from homology"/>
<dbReference type="EC" id="2.7.11.32" evidence="5"/>
<dbReference type="NCBIfam" id="NF003742">
    <property type="entry name" value="PRK05339.1"/>
    <property type="match status" value="1"/>
</dbReference>
<evidence type="ECO:0000256" key="5">
    <source>
        <dbReference type="HAMAP-Rule" id="MF_00921"/>
    </source>
</evidence>
<comment type="function">
    <text evidence="5">Bifunctional serine/threonine kinase and phosphorylase involved in the regulation of the pyruvate, phosphate dikinase (PPDK) by catalyzing its phosphorylation/dephosphorylation.</text>
</comment>
<dbReference type="EMBL" id="CP116507">
    <property type="protein sequence ID" value="WCG23256.1"/>
    <property type="molecule type" value="Genomic_DNA"/>
</dbReference>
<dbReference type="Proteomes" id="UP001179600">
    <property type="component" value="Chromosome"/>
</dbReference>
<keyword evidence="3 5" id="KW-0547">Nucleotide-binding</keyword>
<comment type="catalytic activity">
    <reaction evidence="5">
        <text>N(tele)-phospho-L-histidyl/O-phospho-L-threonyl-[pyruvate, phosphate dikinase] + phosphate + H(+) = N(tele)-phospho-L-histidyl/L-threonyl-[pyruvate, phosphate dikinase] + diphosphate</text>
        <dbReference type="Rhea" id="RHEA:43696"/>
        <dbReference type="Rhea" id="RHEA-COMP:10650"/>
        <dbReference type="Rhea" id="RHEA-COMP:10651"/>
        <dbReference type="ChEBI" id="CHEBI:15378"/>
        <dbReference type="ChEBI" id="CHEBI:30013"/>
        <dbReference type="ChEBI" id="CHEBI:33019"/>
        <dbReference type="ChEBI" id="CHEBI:43474"/>
        <dbReference type="ChEBI" id="CHEBI:61977"/>
        <dbReference type="ChEBI" id="CHEBI:83586"/>
        <dbReference type="EC" id="2.7.4.27"/>
    </reaction>
</comment>
<keyword evidence="4 5" id="KW-0418">Kinase</keyword>
<dbReference type="Pfam" id="PF03618">
    <property type="entry name" value="Kinase-PPPase"/>
    <property type="match status" value="1"/>
</dbReference>
<name>A0AAF0BIT2_9ENTE</name>
<dbReference type="InterPro" id="IPR026565">
    <property type="entry name" value="PPDK_reg"/>
</dbReference>
<comment type="catalytic activity">
    <reaction evidence="5">
        <text>N(tele)-phospho-L-histidyl/L-threonyl-[pyruvate, phosphate dikinase] + ADP = N(tele)-phospho-L-histidyl/O-phospho-L-threonyl-[pyruvate, phosphate dikinase] + AMP + H(+)</text>
        <dbReference type="Rhea" id="RHEA:43692"/>
        <dbReference type="Rhea" id="RHEA-COMP:10650"/>
        <dbReference type="Rhea" id="RHEA-COMP:10651"/>
        <dbReference type="ChEBI" id="CHEBI:15378"/>
        <dbReference type="ChEBI" id="CHEBI:30013"/>
        <dbReference type="ChEBI" id="CHEBI:61977"/>
        <dbReference type="ChEBI" id="CHEBI:83586"/>
        <dbReference type="ChEBI" id="CHEBI:456215"/>
        <dbReference type="ChEBI" id="CHEBI:456216"/>
        <dbReference type="EC" id="2.7.11.32"/>
    </reaction>
</comment>
<dbReference type="PANTHER" id="PTHR31756">
    <property type="entry name" value="PYRUVATE, PHOSPHATE DIKINASE REGULATORY PROTEIN 1, CHLOROPLASTIC"/>
    <property type="match status" value="1"/>
</dbReference>
<sequence>MKEVSIFIVSDSVGETAQKVISAVMAQFPDVEETNIKRYPFITTEEDLKVILRDALNERAIVVATLVNKDLVQSLADFSSKTGLDYVDYMTPLTKLVQGKTGLTPQEKPGALHKLDQEYFNRVAAIEFAIKYDDGKDPRGFKDSDFVLLGISRTSKTPLSMYLANKSYKVSNLPLIPEVPLPKELDRIPSEKIIGLIGEAERILEIRQSRLQSLGLNGDSKYADLDRIREEVAYSKEVFEALGAHVIQVDDKSIEEAAAIIECVAKK</sequence>